<dbReference type="Proteomes" id="UP001159405">
    <property type="component" value="Unassembled WGS sequence"/>
</dbReference>
<name>A0ABN8PF08_9CNID</name>
<feature type="region of interest" description="Disordered" evidence="1">
    <location>
        <begin position="92"/>
        <end position="113"/>
    </location>
</feature>
<protein>
    <submittedName>
        <fullName evidence="2">Uncharacterized protein</fullName>
    </submittedName>
</protein>
<evidence type="ECO:0000313" key="2">
    <source>
        <dbReference type="EMBL" id="CAH3142490.1"/>
    </source>
</evidence>
<gene>
    <name evidence="2" type="ORF">PLOB_00042563</name>
</gene>
<keyword evidence="3" id="KW-1185">Reference proteome</keyword>
<evidence type="ECO:0000256" key="1">
    <source>
        <dbReference type="SAM" id="MobiDB-lite"/>
    </source>
</evidence>
<dbReference type="EMBL" id="CALNXK010000069">
    <property type="protein sequence ID" value="CAH3142490.1"/>
    <property type="molecule type" value="Genomic_DNA"/>
</dbReference>
<comment type="caution">
    <text evidence="2">The sequence shown here is derived from an EMBL/GenBank/DDBJ whole genome shotgun (WGS) entry which is preliminary data.</text>
</comment>
<sequence>MESSDRKAFLKRLTSNATARNMIDLLLVITIIVLLRTAAPVIRGECDGGNMDEKDRDHNSKCNIQASCMKLENSSSVKCICHVAIKEDPNGNGGTVECDPGNNNSFPVHKSDV</sequence>
<proteinExistence type="predicted"/>
<organism evidence="2 3">
    <name type="scientific">Porites lobata</name>
    <dbReference type="NCBI Taxonomy" id="104759"/>
    <lineage>
        <taxon>Eukaryota</taxon>
        <taxon>Metazoa</taxon>
        <taxon>Cnidaria</taxon>
        <taxon>Anthozoa</taxon>
        <taxon>Hexacorallia</taxon>
        <taxon>Scleractinia</taxon>
        <taxon>Fungiina</taxon>
        <taxon>Poritidae</taxon>
        <taxon>Porites</taxon>
    </lineage>
</organism>
<reference evidence="2 3" key="1">
    <citation type="submission" date="2022-05" db="EMBL/GenBank/DDBJ databases">
        <authorList>
            <consortium name="Genoscope - CEA"/>
            <person name="William W."/>
        </authorList>
    </citation>
    <scope>NUCLEOTIDE SEQUENCE [LARGE SCALE GENOMIC DNA]</scope>
</reference>
<accession>A0ABN8PF08</accession>
<evidence type="ECO:0000313" key="3">
    <source>
        <dbReference type="Proteomes" id="UP001159405"/>
    </source>
</evidence>